<proteinExistence type="predicted"/>
<feature type="transmembrane region" description="Helical" evidence="2">
    <location>
        <begin position="241"/>
        <end position="269"/>
    </location>
</feature>
<protein>
    <submittedName>
        <fullName evidence="3">Uncharacterized protein</fullName>
    </submittedName>
</protein>
<dbReference type="RefSeq" id="WP_069921354.1">
    <property type="nucleotide sequence ID" value="NZ_MEHK01000001.1"/>
</dbReference>
<feature type="region of interest" description="Disordered" evidence="1">
    <location>
        <begin position="160"/>
        <end position="183"/>
    </location>
</feature>
<dbReference type="OrthoDB" id="4350222at2"/>
<evidence type="ECO:0000313" key="3">
    <source>
        <dbReference type="EMBL" id="OEJ33105.1"/>
    </source>
</evidence>
<sequence>MGIESDQLVYEYLSRVGDLAQQRQLSSGDRMRLVAGLRDEIDRRRARYEPETPAAVRGILERLGSPEEVLAGHGAAGTGVAPVRAAPAVPTQRGPRGPKPPKPAKPAQPSAEPRNVPPHLAGLDELGTSGGAEPDWWRVGPGVYGAGPQVEGFAGGIEFPEFEADPEPEPGAEAAGKAGGDAEAKAKAGAGAGAGAAESGVRGFVRFLRERRQAKKEAAAEAAPAAGAEAAAGPRPRPNAFLLLAAAVLLAGVVTGYWLLLVVGWLLPYASRVLGPAERKWAVFGPPGVVAAGAVVWLWGRMNDRWGEALPEDQLSGALHGMWPWLLRVAAVASVAYLVWRARRR</sequence>
<feature type="compositionally biased region" description="Pro residues" evidence="1">
    <location>
        <begin position="97"/>
        <end position="106"/>
    </location>
</feature>
<comment type="caution">
    <text evidence="3">The sequence shown here is derived from an EMBL/GenBank/DDBJ whole genome shotgun (WGS) entry which is preliminary data.</text>
</comment>
<feature type="region of interest" description="Disordered" evidence="1">
    <location>
        <begin position="72"/>
        <end position="134"/>
    </location>
</feature>
<evidence type="ECO:0000256" key="1">
    <source>
        <dbReference type="SAM" id="MobiDB-lite"/>
    </source>
</evidence>
<dbReference type="Proteomes" id="UP000095705">
    <property type="component" value="Unassembled WGS sequence"/>
</dbReference>
<feature type="transmembrane region" description="Helical" evidence="2">
    <location>
        <begin position="281"/>
        <end position="302"/>
    </location>
</feature>
<gene>
    <name evidence="3" type="ORF">BGK67_18860</name>
</gene>
<name>A0A1E5PUA3_9ACTN</name>
<keyword evidence="2" id="KW-0472">Membrane</keyword>
<dbReference type="AlphaFoldDB" id="A0A1E5PUA3"/>
<keyword evidence="2" id="KW-0812">Transmembrane</keyword>
<dbReference type="EMBL" id="MEHK01000001">
    <property type="protein sequence ID" value="OEJ33105.1"/>
    <property type="molecule type" value="Genomic_DNA"/>
</dbReference>
<reference evidence="3 4" key="1">
    <citation type="submission" date="2016-08" db="EMBL/GenBank/DDBJ databases">
        <title>The complete genome of Streptomyces subrutilus 10-1-1.</title>
        <authorList>
            <person name="Chen X."/>
        </authorList>
    </citation>
    <scope>NUCLEOTIDE SEQUENCE [LARGE SCALE GENOMIC DNA]</scope>
    <source>
        <strain evidence="3 4">10-1-1</strain>
    </source>
</reference>
<keyword evidence="4" id="KW-1185">Reference proteome</keyword>
<dbReference type="STRING" id="36818.BGK67_18860"/>
<feature type="compositionally biased region" description="Low complexity" evidence="1">
    <location>
        <begin position="78"/>
        <end position="95"/>
    </location>
</feature>
<feature type="compositionally biased region" description="Acidic residues" evidence="1">
    <location>
        <begin position="160"/>
        <end position="170"/>
    </location>
</feature>
<evidence type="ECO:0000256" key="2">
    <source>
        <dbReference type="SAM" id="Phobius"/>
    </source>
</evidence>
<keyword evidence="2" id="KW-1133">Transmembrane helix</keyword>
<accession>A0A1E5PUA3</accession>
<organism evidence="3 4">
    <name type="scientific">Streptomyces subrutilus</name>
    <dbReference type="NCBI Taxonomy" id="36818"/>
    <lineage>
        <taxon>Bacteria</taxon>
        <taxon>Bacillati</taxon>
        <taxon>Actinomycetota</taxon>
        <taxon>Actinomycetes</taxon>
        <taxon>Kitasatosporales</taxon>
        <taxon>Streptomycetaceae</taxon>
        <taxon>Streptomyces</taxon>
    </lineage>
</organism>
<feature type="transmembrane region" description="Helical" evidence="2">
    <location>
        <begin position="322"/>
        <end position="340"/>
    </location>
</feature>
<evidence type="ECO:0000313" key="4">
    <source>
        <dbReference type="Proteomes" id="UP000095705"/>
    </source>
</evidence>